<reference evidence="9 10" key="1">
    <citation type="submission" date="2017-11" db="EMBL/GenBank/DDBJ databases">
        <title>Evolution of Phototrophy in the Chloroflexi Phylum Driven by Horizontal Gene Transfer.</title>
        <authorList>
            <person name="Ward L.M."/>
            <person name="Hemp J."/>
            <person name="Shih P.M."/>
            <person name="Mcglynn S.E."/>
            <person name="Fischer W."/>
        </authorList>
    </citation>
    <scope>NUCLEOTIDE SEQUENCE [LARGE SCALE GENOMIC DNA]</scope>
    <source>
        <strain evidence="9">JP3_7</strain>
    </source>
</reference>
<evidence type="ECO:0000256" key="1">
    <source>
        <dbReference type="ARBA" id="ARBA00004651"/>
    </source>
</evidence>
<evidence type="ECO:0000256" key="5">
    <source>
        <dbReference type="ARBA" id="ARBA00022989"/>
    </source>
</evidence>
<organism evidence="9 10">
    <name type="scientific">Candidatus Thermofonsia Clade 3 bacterium</name>
    <dbReference type="NCBI Taxonomy" id="2364212"/>
    <lineage>
        <taxon>Bacteria</taxon>
        <taxon>Bacillati</taxon>
        <taxon>Chloroflexota</taxon>
        <taxon>Candidatus Thermofontia</taxon>
        <taxon>Candidatus Thermofonsia Clade 3</taxon>
    </lineage>
</organism>
<evidence type="ECO:0000256" key="7">
    <source>
        <dbReference type="RuleBase" id="RU363032"/>
    </source>
</evidence>
<keyword evidence="3" id="KW-1003">Cell membrane</keyword>
<dbReference type="AlphaFoldDB" id="A0A2M8QAF2"/>
<feature type="transmembrane region" description="Helical" evidence="7">
    <location>
        <begin position="197"/>
        <end position="216"/>
    </location>
</feature>
<dbReference type="Gene3D" id="1.10.3720.10">
    <property type="entry name" value="MetI-like"/>
    <property type="match status" value="1"/>
</dbReference>
<dbReference type="SUPFAM" id="SSF161098">
    <property type="entry name" value="MetI-like"/>
    <property type="match status" value="1"/>
</dbReference>
<dbReference type="CDD" id="cd06261">
    <property type="entry name" value="TM_PBP2"/>
    <property type="match status" value="1"/>
</dbReference>
<feature type="transmembrane region" description="Helical" evidence="7">
    <location>
        <begin position="145"/>
        <end position="165"/>
    </location>
</feature>
<dbReference type="Pfam" id="PF12911">
    <property type="entry name" value="OppC_N"/>
    <property type="match status" value="1"/>
</dbReference>
<keyword evidence="6 7" id="KW-0472">Membrane</keyword>
<name>A0A2M8QAF2_9CHLR</name>
<evidence type="ECO:0000256" key="4">
    <source>
        <dbReference type="ARBA" id="ARBA00022692"/>
    </source>
</evidence>
<dbReference type="Proteomes" id="UP000230790">
    <property type="component" value="Unassembled WGS sequence"/>
</dbReference>
<dbReference type="InterPro" id="IPR000515">
    <property type="entry name" value="MetI-like"/>
</dbReference>
<dbReference type="PROSITE" id="PS50928">
    <property type="entry name" value="ABC_TM1"/>
    <property type="match status" value="1"/>
</dbReference>
<keyword evidence="5 7" id="KW-1133">Transmembrane helix</keyword>
<feature type="transmembrane region" description="Helical" evidence="7">
    <location>
        <begin position="306"/>
        <end position="326"/>
    </location>
</feature>
<evidence type="ECO:0000256" key="2">
    <source>
        <dbReference type="ARBA" id="ARBA00022448"/>
    </source>
</evidence>
<comment type="similarity">
    <text evidence="7">Belongs to the binding-protein-dependent transport system permease family.</text>
</comment>
<dbReference type="EMBL" id="PGTN01000094">
    <property type="protein sequence ID" value="PJF46793.1"/>
    <property type="molecule type" value="Genomic_DNA"/>
</dbReference>
<comment type="caution">
    <text evidence="9">The sequence shown here is derived from an EMBL/GenBank/DDBJ whole genome shotgun (WGS) entry which is preliminary data.</text>
</comment>
<dbReference type="InterPro" id="IPR050366">
    <property type="entry name" value="BP-dependent_transpt_permease"/>
</dbReference>
<evidence type="ECO:0000256" key="6">
    <source>
        <dbReference type="ARBA" id="ARBA00023136"/>
    </source>
</evidence>
<proteinExistence type="inferred from homology"/>
<evidence type="ECO:0000313" key="10">
    <source>
        <dbReference type="Proteomes" id="UP000230790"/>
    </source>
</evidence>
<dbReference type="InterPro" id="IPR025966">
    <property type="entry name" value="OppC_N"/>
</dbReference>
<accession>A0A2M8QAF2</accession>
<dbReference type="GO" id="GO:0055085">
    <property type="term" value="P:transmembrane transport"/>
    <property type="evidence" value="ECO:0007669"/>
    <property type="project" value="InterPro"/>
</dbReference>
<sequence>MATASARVETAAAAPVTLAKPEGQWTIVLRRFRRHRLAIVSLAFIFVVFIASLLTPLVAPFPRDAVNPVMRFSLPFSADTRDNKKLHLLGTDHIGRDTFTRLLYAARITLSVAFIVATLSTLIGMAVGALAGYYRGAIDGLLMRLLEFMSAIPTFPILLILASVLNQDPKLLPFPDFLVNLVSGIMLIDPQKESRSVLVVIFVITLFGWTGAARLMRGMVLSVRERDFIESARSLGASNLWIIARHVVPNAFPPLIVAYTLALADGLTAEVALSFLGLGITDPTPTWGNMLNFATQFMLTHPWAPLIPGIPVVLCSLAFNFIGDGLRDALDPRLKM</sequence>
<evidence type="ECO:0000259" key="8">
    <source>
        <dbReference type="PROSITE" id="PS50928"/>
    </source>
</evidence>
<dbReference type="GO" id="GO:0005886">
    <property type="term" value="C:plasma membrane"/>
    <property type="evidence" value="ECO:0007669"/>
    <property type="project" value="UniProtKB-SubCell"/>
</dbReference>
<dbReference type="Pfam" id="PF00528">
    <property type="entry name" value="BPD_transp_1"/>
    <property type="match status" value="1"/>
</dbReference>
<gene>
    <name evidence="9" type="ORF">CUN48_11960</name>
</gene>
<keyword evidence="2 7" id="KW-0813">Transport</keyword>
<dbReference type="PANTHER" id="PTHR43386:SF23">
    <property type="entry name" value="ABC TRANSPORTER"/>
    <property type="match status" value="1"/>
</dbReference>
<feature type="domain" description="ABC transmembrane type-1" evidence="8">
    <location>
        <begin position="106"/>
        <end position="323"/>
    </location>
</feature>
<evidence type="ECO:0000256" key="3">
    <source>
        <dbReference type="ARBA" id="ARBA00022475"/>
    </source>
</evidence>
<dbReference type="PANTHER" id="PTHR43386">
    <property type="entry name" value="OLIGOPEPTIDE TRANSPORT SYSTEM PERMEASE PROTEIN APPC"/>
    <property type="match status" value="1"/>
</dbReference>
<keyword evidence="4 7" id="KW-0812">Transmembrane</keyword>
<feature type="transmembrane region" description="Helical" evidence="7">
    <location>
        <begin position="37"/>
        <end position="59"/>
    </location>
</feature>
<dbReference type="InterPro" id="IPR035906">
    <property type="entry name" value="MetI-like_sf"/>
</dbReference>
<feature type="transmembrane region" description="Helical" evidence="7">
    <location>
        <begin position="108"/>
        <end position="133"/>
    </location>
</feature>
<comment type="subcellular location">
    <subcellularLocation>
        <location evidence="1 7">Cell membrane</location>
        <topology evidence="1 7">Multi-pass membrane protein</topology>
    </subcellularLocation>
</comment>
<protein>
    <submittedName>
        <fullName evidence="9">ABC transporter permease</fullName>
    </submittedName>
</protein>
<evidence type="ECO:0000313" key="9">
    <source>
        <dbReference type="EMBL" id="PJF46793.1"/>
    </source>
</evidence>